<dbReference type="PANTHER" id="PTHR36847:SF1">
    <property type="entry name" value="AMIDOLIGASE ENZYME"/>
    <property type="match status" value="1"/>
</dbReference>
<protein>
    <recommendedName>
        <fullName evidence="3">Amidoligase enzyme</fullName>
    </recommendedName>
</protein>
<organism evidence="1 2">
    <name type="scientific">Apiospora marii</name>
    <dbReference type="NCBI Taxonomy" id="335849"/>
    <lineage>
        <taxon>Eukaryota</taxon>
        <taxon>Fungi</taxon>
        <taxon>Dikarya</taxon>
        <taxon>Ascomycota</taxon>
        <taxon>Pezizomycotina</taxon>
        <taxon>Sordariomycetes</taxon>
        <taxon>Xylariomycetidae</taxon>
        <taxon>Amphisphaeriales</taxon>
        <taxon>Apiosporaceae</taxon>
        <taxon>Apiospora</taxon>
    </lineage>
</organism>
<dbReference type="InterPro" id="IPR022025">
    <property type="entry name" value="Amidoligase_2"/>
</dbReference>
<proteinExistence type="predicted"/>
<comment type="caution">
    <text evidence="1">The sequence shown here is derived from an EMBL/GenBank/DDBJ whole genome shotgun (WGS) entry which is preliminary data.</text>
</comment>
<keyword evidence="2" id="KW-1185">Reference proteome</keyword>
<dbReference type="PANTHER" id="PTHR36847">
    <property type="entry name" value="AMIDOLIGASE ENZYME"/>
    <property type="match status" value="1"/>
</dbReference>
<gene>
    <name evidence="1" type="ORF">PG991_013074</name>
</gene>
<dbReference type="Proteomes" id="UP001396898">
    <property type="component" value="Unassembled WGS sequence"/>
</dbReference>
<sequence>MADPTERGTLGFEFEFFPTAISQWTAADIQKYIDAENDWHGSKVDGSETSEQLAQIYPGTLVLPGEARWGKGAFIFPHIINYLRERGVHTNDIDDMLEPMLPADQALWAQPTPFAENVFKELYHRWSVTDDGSVSFRGTFDPEAQNPRDSYFEAEMRSCGGVELISPALTDSPESFAEVKKVFTLVRDLDLIHVNNTCGLHVHAAFGKHPITIAPLRKIASLLFALDPLLSSLRPDSRSGNTHCLSIRKFSNAARGYRLVDAIKGLKNPRKNVVDEDEADYFMPEPKANVLDWVPIADAVQAIAECKKPEHVAWLMTTQERANYDFKKFVDGTFNPTIEFREHEATLDVDEVLAWGRFCVGVVRYAAHEMSKEDLEKIVGICHDAETKPEPGRFYLWELFGFMKMSNNLKLKS</sequence>
<evidence type="ECO:0000313" key="2">
    <source>
        <dbReference type="Proteomes" id="UP001396898"/>
    </source>
</evidence>
<evidence type="ECO:0000313" key="1">
    <source>
        <dbReference type="EMBL" id="KAK8000852.1"/>
    </source>
</evidence>
<reference evidence="1 2" key="1">
    <citation type="submission" date="2023-01" db="EMBL/GenBank/DDBJ databases">
        <title>Analysis of 21 Apiospora genomes using comparative genomics revels a genus with tremendous synthesis potential of carbohydrate active enzymes and secondary metabolites.</title>
        <authorList>
            <person name="Sorensen T."/>
        </authorList>
    </citation>
    <scope>NUCLEOTIDE SEQUENCE [LARGE SCALE GENOMIC DNA]</scope>
    <source>
        <strain evidence="1 2">CBS 20057</strain>
    </source>
</reference>
<dbReference type="EMBL" id="JAQQWI010000018">
    <property type="protein sequence ID" value="KAK8000852.1"/>
    <property type="molecule type" value="Genomic_DNA"/>
</dbReference>
<name>A0ABR1R4X7_9PEZI</name>
<evidence type="ECO:0008006" key="3">
    <source>
        <dbReference type="Google" id="ProtNLM"/>
    </source>
</evidence>
<accession>A0ABR1R4X7</accession>
<dbReference type="Pfam" id="PF12224">
    <property type="entry name" value="Amidoligase_2"/>
    <property type="match status" value="1"/>
</dbReference>